<sequence>MSCLSTTSSIVCRRFVRAYKHALEDSCMRLLVNFKNSMQACSPARRPMHVPHWYVCAHQFNFIWRNVCEIQKLQERSMLSTILDSLLSLSSSFFLKVYSSYCCLTSRRFGSVH</sequence>
<reference evidence="1" key="1">
    <citation type="journal article" date="2009" name="PLoS Genet.">
        <title>Sequencing, mapping, and analysis of 27,455 maize full-length cDNAs.</title>
        <authorList>
            <person name="Soderlund C."/>
            <person name="Descour A."/>
            <person name="Kudrna D."/>
            <person name="Bomhoff M."/>
            <person name="Boyd L."/>
            <person name="Currie J."/>
            <person name="Angelova A."/>
            <person name="Collura K."/>
            <person name="Wissotski M."/>
            <person name="Ashley E."/>
            <person name="Morrow D."/>
            <person name="Fernandes J."/>
            <person name="Walbot V."/>
            <person name="Yu Y."/>
        </authorList>
    </citation>
    <scope>NUCLEOTIDE SEQUENCE</scope>
    <source>
        <strain evidence="1">B73</strain>
    </source>
</reference>
<protein>
    <submittedName>
        <fullName evidence="1">Uncharacterized protein</fullName>
    </submittedName>
</protein>
<dbReference type="GeneID" id="100381914"/>
<dbReference type="EMBL" id="BT062580">
    <property type="protein sequence ID" value="ACN27277.1"/>
    <property type="molecule type" value="mRNA"/>
</dbReference>
<organism evidence="1">
    <name type="scientific">Zea mays</name>
    <name type="common">Maize</name>
    <dbReference type="NCBI Taxonomy" id="4577"/>
    <lineage>
        <taxon>Eukaryota</taxon>
        <taxon>Viridiplantae</taxon>
        <taxon>Streptophyta</taxon>
        <taxon>Embryophyta</taxon>
        <taxon>Tracheophyta</taxon>
        <taxon>Spermatophyta</taxon>
        <taxon>Magnoliopsida</taxon>
        <taxon>Liliopsida</taxon>
        <taxon>Poales</taxon>
        <taxon>Poaceae</taxon>
        <taxon>PACMAD clade</taxon>
        <taxon>Panicoideae</taxon>
        <taxon>Andropogonodae</taxon>
        <taxon>Andropogoneae</taxon>
        <taxon>Tripsacinae</taxon>
        <taxon>Zea</taxon>
    </lineage>
</organism>
<dbReference type="RefSeq" id="NP_001308314.1">
    <property type="nucleotide sequence ID" value="NM_001321385.1"/>
</dbReference>
<dbReference type="AlphaFoldDB" id="C0P2R1"/>
<proteinExistence type="evidence at transcript level"/>
<accession>C0P2R1</accession>
<evidence type="ECO:0000313" key="1">
    <source>
        <dbReference type="EMBL" id="ACN27277.1"/>
    </source>
</evidence>
<dbReference type="KEGG" id="zma:100381914"/>
<name>C0P2R1_MAIZE</name>